<accession>A0AAD7MUR7</accession>
<sequence length="150" mass="16822">MKLTSFPSAKTKRNFGARKKGETWPKKIEVKPLLVCIIREETWVETTTTVTIKNEWQNQKSSHQRRRRAIAPDVGLIKGAQLSPIKGGGAPSRLITAISSRQTRRRMLEKPVISQRSLLLSAKPSHPARADVIDVGGGIQVRAQRFQKCE</sequence>
<evidence type="ECO:0000313" key="2">
    <source>
        <dbReference type="EMBL" id="KAJ7733799.1"/>
    </source>
</evidence>
<dbReference type="EMBL" id="JARKIB010000136">
    <property type="protein sequence ID" value="KAJ7733799.1"/>
    <property type="molecule type" value="Genomic_DNA"/>
</dbReference>
<evidence type="ECO:0000256" key="1">
    <source>
        <dbReference type="SAM" id="MobiDB-lite"/>
    </source>
</evidence>
<keyword evidence="3" id="KW-1185">Reference proteome</keyword>
<evidence type="ECO:0000313" key="3">
    <source>
        <dbReference type="Proteomes" id="UP001215598"/>
    </source>
</evidence>
<comment type="caution">
    <text evidence="2">The sequence shown here is derived from an EMBL/GenBank/DDBJ whole genome shotgun (WGS) entry which is preliminary data.</text>
</comment>
<dbReference type="Proteomes" id="UP001215598">
    <property type="component" value="Unassembled WGS sequence"/>
</dbReference>
<feature type="region of interest" description="Disordered" evidence="1">
    <location>
        <begin position="1"/>
        <end position="20"/>
    </location>
</feature>
<dbReference type="AlphaFoldDB" id="A0AAD7MUR7"/>
<organism evidence="2 3">
    <name type="scientific">Mycena metata</name>
    <dbReference type="NCBI Taxonomy" id="1033252"/>
    <lineage>
        <taxon>Eukaryota</taxon>
        <taxon>Fungi</taxon>
        <taxon>Dikarya</taxon>
        <taxon>Basidiomycota</taxon>
        <taxon>Agaricomycotina</taxon>
        <taxon>Agaricomycetes</taxon>
        <taxon>Agaricomycetidae</taxon>
        <taxon>Agaricales</taxon>
        <taxon>Marasmiineae</taxon>
        <taxon>Mycenaceae</taxon>
        <taxon>Mycena</taxon>
    </lineage>
</organism>
<protein>
    <submittedName>
        <fullName evidence="2">Uncharacterized protein</fullName>
    </submittedName>
</protein>
<gene>
    <name evidence="2" type="ORF">B0H16DRAFT_1467875</name>
</gene>
<reference evidence="2" key="1">
    <citation type="submission" date="2023-03" db="EMBL/GenBank/DDBJ databases">
        <title>Massive genome expansion in bonnet fungi (Mycena s.s.) driven by repeated elements and novel gene families across ecological guilds.</title>
        <authorList>
            <consortium name="Lawrence Berkeley National Laboratory"/>
            <person name="Harder C.B."/>
            <person name="Miyauchi S."/>
            <person name="Viragh M."/>
            <person name="Kuo A."/>
            <person name="Thoen E."/>
            <person name="Andreopoulos B."/>
            <person name="Lu D."/>
            <person name="Skrede I."/>
            <person name="Drula E."/>
            <person name="Henrissat B."/>
            <person name="Morin E."/>
            <person name="Kohler A."/>
            <person name="Barry K."/>
            <person name="LaButti K."/>
            <person name="Morin E."/>
            <person name="Salamov A."/>
            <person name="Lipzen A."/>
            <person name="Mereny Z."/>
            <person name="Hegedus B."/>
            <person name="Baldrian P."/>
            <person name="Stursova M."/>
            <person name="Weitz H."/>
            <person name="Taylor A."/>
            <person name="Grigoriev I.V."/>
            <person name="Nagy L.G."/>
            <person name="Martin F."/>
            <person name="Kauserud H."/>
        </authorList>
    </citation>
    <scope>NUCLEOTIDE SEQUENCE</scope>
    <source>
        <strain evidence="2">CBHHK182m</strain>
    </source>
</reference>
<name>A0AAD7MUR7_9AGAR</name>
<proteinExistence type="predicted"/>